<comment type="caution">
    <text evidence="1">The sequence shown here is derived from an EMBL/GenBank/DDBJ whole genome shotgun (WGS) entry which is preliminary data.</text>
</comment>
<reference evidence="1 2" key="1">
    <citation type="submission" date="2021-03" db="EMBL/GenBank/DDBJ databases">
        <title>Sequencing the genomes of 1000 actinobacteria strains.</title>
        <authorList>
            <person name="Klenk H.-P."/>
        </authorList>
    </citation>
    <scope>NUCLEOTIDE SEQUENCE [LARGE SCALE GENOMIC DNA]</scope>
    <source>
        <strain evidence="1 2">DSM 46670</strain>
    </source>
</reference>
<proteinExistence type="predicted"/>
<name>A0ABS4TYY6_9PSEU</name>
<keyword evidence="2" id="KW-1185">Reference proteome</keyword>
<protein>
    <submittedName>
        <fullName evidence="1">Uncharacterized protein</fullName>
    </submittedName>
</protein>
<gene>
    <name evidence="1" type="ORF">JOF56_009520</name>
</gene>
<evidence type="ECO:0000313" key="2">
    <source>
        <dbReference type="Proteomes" id="UP001519332"/>
    </source>
</evidence>
<dbReference type="Proteomes" id="UP001519332">
    <property type="component" value="Unassembled WGS sequence"/>
</dbReference>
<dbReference type="EMBL" id="JAGINW010000001">
    <property type="protein sequence ID" value="MBP2329135.1"/>
    <property type="molecule type" value="Genomic_DNA"/>
</dbReference>
<sequence length="42" mass="4289">MLVFIDDAIDDRATLAEIAAALAALTGESHPLADLNGGEAHV</sequence>
<organism evidence="1 2">
    <name type="scientific">Kibdelosporangium banguiense</name>
    <dbReference type="NCBI Taxonomy" id="1365924"/>
    <lineage>
        <taxon>Bacteria</taxon>
        <taxon>Bacillati</taxon>
        <taxon>Actinomycetota</taxon>
        <taxon>Actinomycetes</taxon>
        <taxon>Pseudonocardiales</taxon>
        <taxon>Pseudonocardiaceae</taxon>
        <taxon>Kibdelosporangium</taxon>
    </lineage>
</organism>
<dbReference type="RefSeq" id="WP_281065595.1">
    <property type="nucleotide sequence ID" value="NZ_JAGINW010000001.1"/>
</dbReference>
<accession>A0ABS4TYY6</accession>
<evidence type="ECO:0000313" key="1">
    <source>
        <dbReference type="EMBL" id="MBP2329135.1"/>
    </source>
</evidence>